<feature type="compositionally biased region" description="Polar residues" evidence="1">
    <location>
        <begin position="302"/>
        <end position="313"/>
    </location>
</feature>
<evidence type="ECO:0000313" key="3">
    <source>
        <dbReference type="Proteomes" id="UP000288216"/>
    </source>
</evidence>
<dbReference type="OMA" id="WATHTNG"/>
<reference evidence="2 3" key="1">
    <citation type="journal article" date="2018" name="Nat. Ecol. Evol.">
        <title>Shark genomes provide insights into elasmobranch evolution and the origin of vertebrates.</title>
        <authorList>
            <person name="Hara Y"/>
            <person name="Yamaguchi K"/>
            <person name="Onimaru K"/>
            <person name="Kadota M"/>
            <person name="Koyanagi M"/>
            <person name="Keeley SD"/>
            <person name="Tatsumi K"/>
            <person name="Tanaka K"/>
            <person name="Motone F"/>
            <person name="Kageyama Y"/>
            <person name="Nozu R"/>
            <person name="Adachi N"/>
            <person name="Nishimura O"/>
            <person name="Nakagawa R"/>
            <person name="Tanegashima C"/>
            <person name="Kiyatake I"/>
            <person name="Matsumoto R"/>
            <person name="Murakumo K"/>
            <person name="Nishida K"/>
            <person name="Terakita A"/>
            <person name="Kuratani S"/>
            <person name="Sato K"/>
            <person name="Hyodo S Kuraku.S."/>
        </authorList>
    </citation>
    <scope>NUCLEOTIDE SEQUENCE [LARGE SCALE GENOMIC DNA]</scope>
</reference>
<dbReference type="Proteomes" id="UP000288216">
    <property type="component" value="Unassembled WGS sequence"/>
</dbReference>
<dbReference type="OrthoDB" id="2101380at2759"/>
<evidence type="ECO:0000313" key="2">
    <source>
        <dbReference type="EMBL" id="GCB77683.1"/>
    </source>
</evidence>
<dbReference type="AlphaFoldDB" id="A0A401PXB3"/>
<organism evidence="2 3">
    <name type="scientific">Scyliorhinus torazame</name>
    <name type="common">Cloudy catshark</name>
    <name type="synonym">Catulus torazame</name>
    <dbReference type="NCBI Taxonomy" id="75743"/>
    <lineage>
        <taxon>Eukaryota</taxon>
        <taxon>Metazoa</taxon>
        <taxon>Chordata</taxon>
        <taxon>Craniata</taxon>
        <taxon>Vertebrata</taxon>
        <taxon>Chondrichthyes</taxon>
        <taxon>Elasmobranchii</taxon>
        <taxon>Galeomorphii</taxon>
        <taxon>Galeoidea</taxon>
        <taxon>Carcharhiniformes</taxon>
        <taxon>Scyliorhinidae</taxon>
        <taxon>Scyliorhinus</taxon>
    </lineage>
</organism>
<gene>
    <name evidence="2" type="ORF">scyTo_0020021</name>
</gene>
<name>A0A401PXB3_SCYTO</name>
<comment type="caution">
    <text evidence="2">The sequence shown here is derived from an EMBL/GenBank/DDBJ whole genome shotgun (WGS) entry which is preliminary data.</text>
</comment>
<dbReference type="STRING" id="75743.A0A401PXB3"/>
<keyword evidence="3" id="KW-1185">Reference proteome</keyword>
<protein>
    <submittedName>
        <fullName evidence="2">Uncharacterized protein</fullName>
    </submittedName>
</protein>
<accession>A0A401PXB3</accession>
<sequence length="476" mass="53778">MALSSDPEFVLHGLRSPLRKKPNSYLTSSQRTFTTHQQIPRDLSAIWSSSAKTSMDEELKEMLVSGSRKDSPSIDELEQSLSELKVQVKGLTETLNPELLTQYKKTGESESIFRSSGKSGDWLASTDGTLLEEDLGGQATNPDVSDWFLRPRHLVQPLGRYPAPGDHGVPVRSMSPIDRVLDLTGSELSSRNYGRSAISPVDIAYRESFPLRMGAPHVIGVKALLPPQIPVRPQSPERARSSFLQDRSQTLRRLRSIRSRSLSPASKRSRWQQSRSQSPKPVWRPSSAKVNACGKPPPPINRQRSGSKKMTSNRLIRSYSYRPGVFNSSSQLVPSQSLDDNLWTTYSCAAPAVSSLSSQEISERFLQSLADGDVRQSLVEMSPYQQELSHLRLQRLHVEEELLLELKRQQELERIRGPQPKWYEMKGSRFHYEAHKNNELLRNSNDWQSLFNYREDLVSASKDFTPNGCHRNPDSA</sequence>
<proteinExistence type="predicted"/>
<feature type="compositionally biased region" description="Low complexity" evidence="1">
    <location>
        <begin position="259"/>
        <end position="278"/>
    </location>
</feature>
<feature type="region of interest" description="Disordered" evidence="1">
    <location>
        <begin position="230"/>
        <end position="313"/>
    </location>
</feature>
<evidence type="ECO:0000256" key="1">
    <source>
        <dbReference type="SAM" id="MobiDB-lite"/>
    </source>
</evidence>
<dbReference type="EMBL" id="BFAA01015569">
    <property type="protein sequence ID" value="GCB77683.1"/>
    <property type="molecule type" value="Genomic_DNA"/>
</dbReference>